<feature type="repeat" description="WD" evidence="3">
    <location>
        <begin position="269"/>
        <end position="312"/>
    </location>
</feature>
<dbReference type="SMART" id="SM00320">
    <property type="entry name" value="WD40"/>
    <property type="match status" value="5"/>
</dbReference>
<dbReference type="InterPro" id="IPR011047">
    <property type="entry name" value="Quinoprotein_ADH-like_sf"/>
</dbReference>
<sequence>MLHCLSDRQTAGLAVIGLDGGPRAVGYDRDGAIWTWNLVTGEQGRRPLDLDSALPEDPVPDADGEIWEADEDDEDEPGEADPYEVGACLTAAVLDGRPVVVTGGGRFDLTSCLGEDYTGGAVRVWDLETGRKIGKTLTGSRLGVSSLATVPTEQGLLVFASSEEGGLLVWDLPQGELIADLKGAYDGVMTAAVVGGRPVAVTGGEDTSLQTWDVLRGEPLGLPLTGVEPNATAVAITELNGRTAVLAGGGDHTVRVWDLASGERIGGPLAGHADTVSSIATTRVGGNAVAVTGGRDGTARVWDLARGEQIGEALVGHEGGVGTVVTTEVEGRPIAVTEGEDGTIRVWSLT</sequence>
<dbReference type="PROSITE" id="PS50294">
    <property type="entry name" value="WD_REPEATS_REGION"/>
    <property type="match status" value="2"/>
</dbReference>
<dbReference type="PANTHER" id="PTHR22847">
    <property type="entry name" value="WD40 REPEAT PROTEIN"/>
    <property type="match status" value="1"/>
</dbReference>
<dbReference type="PRINTS" id="PR00320">
    <property type="entry name" value="GPROTEINBRPT"/>
</dbReference>
<reference evidence="5" key="1">
    <citation type="journal article" date="2019" name="Int. J. Syst. Evol. Microbiol.">
        <title>The Global Catalogue of Microorganisms (GCM) 10K type strain sequencing project: providing services to taxonomists for standard genome sequencing and annotation.</title>
        <authorList>
            <consortium name="The Broad Institute Genomics Platform"/>
            <consortium name="The Broad Institute Genome Sequencing Center for Infectious Disease"/>
            <person name="Wu L."/>
            <person name="Ma J."/>
        </authorList>
    </citation>
    <scope>NUCLEOTIDE SEQUENCE [LARGE SCALE GENOMIC DNA]</scope>
    <source>
        <strain evidence="5">JCM 17939</strain>
    </source>
</reference>
<feature type="repeat" description="WD" evidence="3">
    <location>
        <begin position="314"/>
        <end position="350"/>
    </location>
</feature>
<accession>A0ABP8UNX4</accession>
<protein>
    <recommendedName>
        <fullName evidence="6">WD40 repeat domain-containing protein</fullName>
    </recommendedName>
</protein>
<dbReference type="InterPro" id="IPR001680">
    <property type="entry name" value="WD40_rpt"/>
</dbReference>
<dbReference type="EMBL" id="BAABHK010000014">
    <property type="protein sequence ID" value="GAA4634562.1"/>
    <property type="molecule type" value="Genomic_DNA"/>
</dbReference>
<evidence type="ECO:0008006" key="6">
    <source>
        <dbReference type="Google" id="ProtNLM"/>
    </source>
</evidence>
<dbReference type="Proteomes" id="UP001501442">
    <property type="component" value="Unassembled WGS sequence"/>
</dbReference>
<comment type="caution">
    <text evidence="4">The sequence shown here is derived from an EMBL/GenBank/DDBJ whole genome shotgun (WGS) entry which is preliminary data.</text>
</comment>
<dbReference type="PANTHER" id="PTHR22847:SF637">
    <property type="entry name" value="WD REPEAT DOMAIN 5B"/>
    <property type="match status" value="1"/>
</dbReference>
<gene>
    <name evidence="4" type="ORF">GCM10023196_076540</name>
</gene>
<proteinExistence type="predicted"/>
<evidence type="ECO:0000256" key="1">
    <source>
        <dbReference type="ARBA" id="ARBA00022574"/>
    </source>
</evidence>
<dbReference type="PROSITE" id="PS00678">
    <property type="entry name" value="WD_REPEATS_1"/>
    <property type="match status" value="2"/>
</dbReference>
<evidence type="ECO:0000256" key="2">
    <source>
        <dbReference type="ARBA" id="ARBA00022737"/>
    </source>
</evidence>
<dbReference type="InterPro" id="IPR019775">
    <property type="entry name" value="WD40_repeat_CS"/>
</dbReference>
<dbReference type="Gene3D" id="2.130.10.10">
    <property type="entry name" value="YVTN repeat-like/Quinoprotein amine dehydrogenase"/>
    <property type="match status" value="2"/>
</dbReference>
<organism evidence="4 5">
    <name type="scientific">Actinoallomurus vinaceus</name>
    <dbReference type="NCBI Taxonomy" id="1080074"/>
    <lineage>
        <taxon>Bacteria</taxon>
        <taxon>Bacillati</taxon>
        <taxon>Actinomycetota</taxon>
        <taxon>Actinomycetes</taxon>
        <taxon>Streptosporangiales</taxon>
        <taxon>Thermomonosporaceae</taxon>
        <taxon>Actinoallomurus</taxon>
    </lineage>
</organism>
<evidence type="ECO:0000313" key="4">
    <source>
        <dbReference type="EMBL" id="GAA4634562.1"/>
    </source>
</evidence>
<dbReference type="InterPro" id="IPR020472">
    <property type="entry name" value="WD40_PAC1"/>
</dbReference>
<dbReference type="InterPro" id="IPR015943">
    <property type="entry name" value="WD40/YVTN_repeat-like_dom_sf"/>
</dbReference>
<keyword evidence="1 3" id="KW-0853">WD repeat</keyword>
<dbReference type="PROSITE" id="PS50082">
    <property type="entry name" value="WD_REPEATS_2"/>
    <property type="match status" value="3"/>
</dbReference>
<keyword evidence="2" id="KW-0677">Repeat</keyword>
<feature type="repeat" description="WD" evidence="3">
    <location>
        <begin position="245"/>
        <end position="267"/>
    </location>
</feature>
<evidence type="ECO:0000313" key="5">
    <source>
        <dbReference type="Proteomes" id="UP001501442"/>
    </source>
</evidence>
<keyword evidence="5" id="KW-1185">Reference proteome</keyword>
<evidence type="ECO:0000256" key="3">
    <source>
        <dbReference type="PROSITE-ProRule" id="PRU00221"/>
    </source>
</evidence>
<name>A0ABP8UNX4_9ACTN</name>
<dbReference type="SUPFAM" id="SSF50998">
    <property type="entry name" value="Quinoprotein alcohol dehydrogenase-like"/>
    <property type="match status" value="1"/>
</dbReference>
<dbReference type="Pfam" id="PF00400">
    <property type="entry name" value="WD40"/>
    <property type="match status" value="2"/>
</dbReference>